<accession>A0A4R0MJ69</accession>
<evidence type="ECO:0000313" key="2">
    <source>
        <dbReference type="Proteomes" id="UP000292884"/>
    </source>
</evidence>
<proteinExistence type="predicted"/>
<dbReference type="Proteomes" id="UP000292884">
    <property type="component" value="Unassembled WGS sequence"/>
</dbReference>
<reference evidence="1 2" key="1">
    <citation type="submission" date="2019-02" db="EMBL/GenBank/DDBJ databases">
        <title>Pedobacter sp. RP-1-13 sp. nov., isolated from Arctic soil.</title>
        <authorList>
            <person name="Dahal R.H."/>
        </authorList>
    </citation>
    <scope>NUCLEOTIDE SEQUENCE [LARGE SCALE GENOMIC DNA]</scope>
    <source>
        <strain evidence="1 2">RP-1-13</strain>
    </source>
</reference>
<dbReference type="EMBL" id="SJSK01000009">
    <property type="protein sequence ID" value="TCC86661.1"/>
    <property type="molecule type" value="Genomic_DNA"/>
</dbReference>
<comment type="caution">
    <text evidence="1">The sequence shown here is derived from an EMBL/GenBank/DDBJ whole genome shotgun (WGS) entry which is preliminary data.</text>
</comment>
<name>A0A4R0MJ69_9SPHI</name>
<dbReference type="RefSeq" id="WP_165501857.1">
    <property type="nucleotide sequence ID" value="NZ_SJSK01000009.1"/>
</dbReference>
<sequence>MAQTYIDCNDKNLNGFYTINSIHTEKEFYISDYKDPVEPAFFSTIYWNYGLVFNGEKEAEISFYTSDITGKFRIVVQGITNKDVVYGEHFFEVKAN</sequence>
<gene>
    <name evidence="1" type="ORF">EZ428_23420</name>
</gene>
<keyword evidence="2" id="KW-1185">Reference proteome</keyword>
<protein>
    <submittedName>
        <fullName evidence="1">Uncharacterized protein</fullName>
    </submittedName>
</protein>
<evidence type="ECO:0000313" key="1">
    <source>
        <dbReference type="EMBL" id="TCC86661.1"/>
    </source>
</evidence>
<organism evidence="1 2">
    <name type="scientific">Pedobacter frigiditerrae</name>
    <dbReference type="NCBI Taxonomy" id="2530452"/>
    <lineage>
        <taxon>Bacteria</taxon>
        <taxon>Pseudomonadati</taxon>
        <taxon>Bacteroidota</taxon>
        <taxon>Sphingobacteriia</taxon>
        <taxon>Sphingobacteriales</taxon>
        <taxon>Sphingobacteriaceae</taxon>
        <taxon>Pedobacter</taxon>
    </lineage>
</organism>
<dbReference type="AlphaFoldDB" id="A0A4R0MJ69"/>